<evidence type="ECO:0000259" key="9">
    <source>
        <dbReference type="PROSITE" id="PS50928"/>
    </source>
</evidence>
<evidence type="ECO:0000256" key="2">
    <source>
        <dbReference type="ARBA" id="ARBA00007069"/>
    </source>
</evidence>
<keyword evidence="5 8" id="KW-0812">Transmembrane</keyword>
<dbReference type="Pfam" id="PF00528">
    <property type="entry name" value="BPD_transp_1"/>
    <property type="match status" value="1"/>
</dbReference>
<evidence type="ECO:0000256" key="5">
    <source>
        <dbReference type="ARBA" id="ARBA00022692"/>
    </source>
</evidence>
<evidence type="ECO:0000313" key="10">
    <source>
        <dbReference type="EMBL" id="GLR66537.1"/>
    </source>
</evidence>
<dbReference type="PANTHER" id="PTHR43848:SF2">
    <property type="entry name" value="PUTRESCINE TRANSPORT SYSTEM PERMEASE PROTEIN POTI"/>
    <property type="match status" value="1"/>
</dbReference>
<sequence length="263" mass="28289">MHSRGEWLIWAAVAAILAFLFIPVVIIVVYAFSAAPIPAWPLTGFALHWFADTWNDDEVREALILSLKVAALATCMAVVLGTLAAMAVARMRSVGKEVVSFVVVLPIALPGILTGMALASYFAFWGLNLSYWTIVAGHATFCVVIVYNNVIARLRRLPRSLAEASADLGADAFLTFRRVMLPMMASAIGAGALLAFALSFDEVIVTTFTAGAQNTLPLWIFGAIRLGQKLPEVNVVVFAIILFTAVPVLLAQRLIGDSGRVAR</sequence>
<dbReference type="Proteomes" id="UP001156641">
    <property type="component" value="Unassembled WGS sequence"/>
</dbReference>
<keyword evidence="3 8" id="KW-0813">Transport</keyword>
<dbReference type="Gene3D" id="1.10.3720.10">
    <property type="entry name" value="MetI-like"/>
    <property type="match status" value="1"/>
</dbReference>
<name>A0ABQ6A5G9_9PROT</name>
<dbReference type="PROSITE" id="PS50928">
    <property type="entry name" value="ABC_TM1"/>
    <property type="match status" value="1"/>
</dbReference>
<evidence type="ECO:0000313" key="11">
    <source>
        <dbReference type="Proteomes" id="UP001156641"/>
    </source>
</evidence>
<dbReference type="RefSeq" id="WP_284257235.1">
    <property type="nucleotide sequence ID" value="NZ_BSOS01000025.1"/>
</dbReference>
<feature type="transmembrane region" description="Helical" evidence="8">
    <location>
        <begin position="62"/>
        <end position="86"/>
    </location>
</feature>
<feature type="transmembrane region" description="Helical" evidence="8">
    <location>
        <begin position="7"/>
        <end position="32"/>
    </location>
</feature>
<dbReference type="SUPFAM" id="SSF161098">
    <property type="entry name" value="MetI-like"/>
    <property type="match status" value="1"/>
</dbReference>
<comment type="subcellular location">
    <subcellularLocation>
        <location evidence="1 8">Cell membrane</location>
        <topology evidence="1 8">Multi-pass membrane protein</topology>
    </subcellularLocation>
</comment>
<keyword evidence="11" id="KW-1185">Reference proteome</keyword>
<proteinExistence type="inferred from homology"/>
<feature type="domain" description="ABC transmembrane type-1" evidence="9">
    <location>
        <begin position="63"/>
        <end position="251"/>
    </location>
</feature>
<keyword evidence="6 8" id="KW-1133">Transmembrane helix</keyword>
<evidence type="ECO:0000256" key="6">
    <source>
        <dbReference type="ARBA" id="ARBA00022989"/>
    </source>
</evidence>
<keyword evidence="7 8" id="KW-0472">Membrane</keyword>
<feature type="transmembrane region" description="Helical" evidence="8">
    <location>
        <begin position="129"/>
        <end position="150"/>
    </location>
</feature>
<organism evidence="10 11">
    <name type="scientific">Acidocella aquatica</name>
    <dbReference type="NCBI Taxonomy" id="1922313"/>
    <lineage>
        <taxon>Bacteria</taxon>
        <taxon>Pseudomonadati</taxon>
        <taxon>Pseudomonadota</taxon>
        <taxon>Alphaproteobacteria</taxon>
        <taxon>Acetobacterales</taxon>
        <taxon>Acidocellaceae</taxon>
        <taxon>Acidocella</taxon>
    </lineage>
</organism>
<comment type="similarity">
    <text evidence="2">Belongs to the binding-protein-dependent transport system permease family. CysTW subfamily.</text>
</comment>
<evidence type="ECO:0000256" key="1">
    <source>
        <dbReference type="ARBA" id="ARBA00004651"/>
    </source>
</evidence>
<feature type="transmembrane region" description="Helical" evidence="8">
    <location>
        <begin position="203"/>
        <end position="221"/>
    </location>
</feature>
<dbReference type="EMBL" id="BSOS01000025">
    <property type="protein sequence ID" value="GLR66537.1"/>
    <property type="molecule type" value="Genomic_DNA"/>
</dbReference>
<dbReference type="PANTHER" id="PTHR43848">
    <property type="entry name" value="PUTRESCINE TRANSPORT SYSTEM PERMEASE PROTEIN POTI"/>
    <property type="match status" value="1"/>
</dbReference>
<gene>
    <name evidence="10" type="ORF">GCM10010909_12170</name>
</gene>
<feature type="transmembrane region" description="Helical" evidence="8">
    <location>
        <begin position="233"/>
        <end position="255"/>
    </location>
</feature>
<dbReference type="CDD" id="cd06261">
    <property type="entry name" value="TM_PBP2"/>
    <property type="match status" value="1"/>
</dbReference>
<evidence type="ECO:0000256" key="7">
    <source>
        <dbReference type="ARBA" id="ARBA00023136"/>
    </source>
</evidence>
<dbReference type="InterPro" id="IPR035906">
    <property type="entry name" value="MetI-like_sf"/>
</dbReference>
<feature type="transmembrane region" description="Helical" evidence="8">
    <location>
        <begin position="179"/>
        <end position="197"/>
    </location>
</feature>
<keyword evidence="4" id="KW-1003">Cell membrane</keyword>
<evidence type="ECO:0000256" key="4">
    <source>
        <dbReference type="ARBA" id="ARBA00022475"/>
    </source>
</evidence>
<dbReference type="InterPro" id="IPR051789">
    <property type="entry name" value="Bact_Polyamine_Transport"/>
</dbReference>
<evidence type="ECO:0000256" key="3">
    <source>
        <dbReference type="ARBA" id="ARBA00022448"/>
    </source>
</evidence>
<dbReference type="InterPro" id="IPR000515">
    <property type="entry name" value="MetI-like"/>
</dbReference>
<reference evidence="11" key="1">
    <citation type="journal article" date="2019" name="Int. J. Syst. Evol. Microbiol.">
        <title>The Global Catalogue of Microorganisms (GCM) 10K type strain sequencing project: providing services to taxonomists for standard genome sequencing and annotation.</title>
        <authorList>
            <consortium name="The Broad Institute Genomics Platform"/>
            <consortium name="The Broad Institute Genome Sequencing Center for Infectious Disease"/>
            <person name="Wu L."/>
            <person name="Ma J."/>
        </authorList>
    </citation>
    <scope>NUCLEOTIDE SEQUENCE [LARGE SCALE GENOMIC DNA]</scope>
    <source>
        <strain evidence="11">NBRC 112502</strain>
    </source>
</reference>
<feature type="transmembrane region" description="Helical" evidence="8">
    <location>
        <begin position="98"/>
        <end position="123"/>
    </location>
</feature>
<protein>
    <submittedName>
        <fullName evidence="10">Spermidine/putrescine ABC transporter permease</fullName>
    </submittedName>
</protein>
<comment type="caution">
    <text evidence="10">The sequence shown here is derived from an EMBL/GenBank/DDBJ whole genome shotgun (WGS) entry which is preliminary data.</text>
</comment>
<evidence type="ECO:0000256" key="8">
    <source>
        <dbReference type="RuleBase" id="RU363032"/>
    </source>
</evidence>
<accession>A0ABQ6A5G9</accession>